<evidence type="ECO:0000259" key="6">
    <source>
        <dbReference type="Pfam" id="PF00171"/>
    </source>
</evidence>
<dbReference type="InterPro" id="IPR015590">
    <property type="entry name" value="Aldehyde_DH_dom"/>
</dbReference>
<evidence type="ECO:0000256" key="2">
    <source>
        <dbReference type="ARBA" id="ARBA00023002"/>
    </source>
</evidence>
<evidence type="ECO:0000256" key="3">
    <source>
        <dbReference type="ARBA" id="ARBA00023027"/>
    </source>
</evidence>
<evidence type="ECO:0000256" key="4">
    <source>
        <dbReference type="PROSITE-ProRule" id="PRU10007"/>
    </source>
</evidence>
<evidence type="ECO:0000313" key="7">
    <source>
        <dbReference type="EMBL" id="SIO07106.1"/>
    </source>
</evidence>
<proteinExistence type="inferred from homology"/>
<dbReference type="FunFam" id="3.40.605.10:FF:000007">
    <property type="entry name" value="NAD/NADP-dependent betaine aldehyde dehydrogenase"/>
    <property type="match status" value="1"/>
</dbReference>
<dbReference type="PANTHER" id="PTHR42986:SF1">
    <property type="entry name" value="BENZALDEHYDE DEHYDROGENASE YFMT"/>
    <property type="match status" value="1"/>
</dbReference>
<sequence length="486" mass="52625">MRDQETEMDTIKDTRHLRHFIGGEWTEAARGETFEVLNPLDDSLYAHAARGSAEDMNRAVTAAKSAFATYRDTLPKERERWLLRVAEIMEARKQDLLDCLIDEIGSPVQKAMFEFDKGLTMVRAAAGLCRNVRGETFPSDRPGTVSMSIREPRGVVAVITPFNVPLIKTTRLVCNALALGNTVVHLPSEMAPHLTVLFAEIVAEAGLPPAAYNVVTGFGHEVGDALTGHKDVSFVTFTGSSVIGQHIAEVCARNKTPSTLELGGKSPTVVLADADLDKAVPLAARSIFMFGGQACIGSSRFYVERPIFDDFVKRFAMIAGKVGMGDLRDPSTVIAPIISERQRARVRAHIEDAVAKGATLATGGGWEGNRCQPTLLTGVTGEMTVCREETFGPVTSIYPIESYEEGLARANDTDFGLSSAIFTRDIDKAMHFARNIGAGMCHINGPTIHDEAHVPFGGNGESGVGREGTDADMEAMTELKWITVQL</sequence>
<dbReference type="SUPFAM" id="SSF53720">
    <property type="entry name" value="ALDH-like"/>
    <property type="match status" value="1"/>
</dbReference>
<protein>
    <submittedName>
        <fullName evidence="7">Acyl-CoA reductase</fullName>
    </submittedName>
</protein>
<gene>
    <name evidence="7" type="ORF">SAMN05444002_2497</name>
</gene>
<dbReference type="Gene3D" id="3.40.605.10">
    <property type="entry name" value="Aldehyde Dehydrogenase, Chain A, domain 1"/>
    <property type="match status" value="1"/>
</dbReference>
<keyword evidence="2 5" id="KW-0560">Oxidoreductase</keyword>
<dbReference type="InterPro" id="IPR016161">
    <property type="entry name" value="Ald_DH/histidinol_DH"/>
</dbReference>
<dbReference type="AlphaFoldDB" id="A0A1N6GHW9"/>
<accession>A0A1N6GHW9</accession>
<dbReference type="InterPro" id="IPR029510">
    <property type="entry name" value="Ald_DH_CS_GLU"/>
</dbReference>
<reference evidence="8" key="1">
    <citation type="submission" date="2016-11" db="EMBL/GenBank/DDBJ databases">
        <authorList>
            <person name="Varghese N."/>
            <person name="Submissions S."/>
        </authorList>
    </citation>
    <scope>NUCLEOTIDE SEQUENCE [LARGE SCALE GENOMIC DNA]</scope>
    <source>
        <strain evidence="8">DSM 29440</strain>
    </source>
</reference>
<dbReference type="EMBL" id="FSRL01000001">
    <property type="protein sequence ID" value="SIO07106.1"/>
    <property type="molecule type" value="Genomic_DNA"/>
</dbReference>
<evidence type="ECO:0000313" key="8">
    <source>
        <dbReference type="Proteomes" id="UP000184932"/>
    </source>
</evidence>
<dbReference type="PROSITE" id="PS00687">
    <property type="entry name" value="ALDEHYDE_DEHYDR_GLU"/>
    <property type="match status" value="1"/>
</dbReference>
<name>A0A1N6GHW9_9RHOB</name>
<evidence type="ECO:0000256" key="1">
    <source>
        <dbReference type="ARBA" id="ARBA00009986"/>
    </source>
</evidence>
<feature type="domain" description="Aldehyde dehydrogenase" evidence="6">
    <location>
        <begin position="25"/>
        <end position="482"/>
    </location>
</feature>
<feature type="active site" evidence="4">
    <location>
        <position position="261"/>
    </location>
</feature>
<dbReference type="InterPro" id="IPR016163">
    <property type="entry name" value="Ald_DH_C"/>
</dbReference>
<dbReference type="Pfam" id="PF00171">
    <property type="entry name" value="Aldedh"/>
    <property type="match status" value="1"/>
</dbReference>
<dbReference type="PANTHER" id="PTHR42986">
    <property type="entry name" value="BENZALDEHYDE DEHYDROGENASE YFMT"/>
    <property type="match status" value="1"/>
</dbReference>
<dbReference type="Proteomes" id="UP000184932">
    <property type="component" value="Unassembled WGS sequence"/>
</dbReference>
<dbReference type="STRING" id="1217970.SAMN05444002_2497"/>
<keyword evidence="8" id="KW-1185">Reference proteome</keyword>
<dbReference type="CDD" id="cd07150">
    <property type="entry name" value="ALDH_VaniDH_like"/>
    <property type="match status" value="1"/>
</dbReference>
<dbReference type="PROSITE" id="PS00070">
    <property type="entry name" value="ALDEHYDE_DEHYDR_CYS"/>
    <property type="match status" value="1"/>
</dbReference>
<organism evidence="7 8">
    <name type="scientific">Vannielia litorea</name>
    <dbReference type="NCBI Taxonomy" id="1217970"/>
    <lineage>
        <taxon>Bacteria</taxon>
        <taxon>Pseudomonadati</taxon>
        <taxon>Pseudomonadota</taxon>
        <taxon>Alphaproteobacteria</taxon>
        <taxon>Rhodobacterales</taxon>
        <taxon>Paracoccaceae</taxon>
        <taxon>Vannielia</taxon>
    </lineage>
</organism>
<comment type="similarity">
    <text evidence="1 5">Belongs to the aldehyde dehydrogenase family.</text>
</comment>
<evidence type="ECO:0000256" key="5">
    <source>
        <dbReference type="RuleBase" id="RU003345"/>
    </source>
</evidence>
<dbReference type="GO" id="GO:0016620">
    <property type="term" value="F:oxidoreductase activity, acting on the aldehyde or oxo group of donors, NAD or NADP as acceptor"/>
    <property type="evidence" value="ECO:0007669"/>
    <property type="project" value="InterPro"/>
</dbReference>
<dbReference type="Gene3D" id="3.40.309.10">
    <property type="entry name" value="Aldehyde Dehydrogenase, Chain A, domain 2"/>
    <property type="match status" value="1"/>
</dbReference>
<dbReference type="InterPro" id="IPR016160">
    <property type="entry name" value="Ald_DH_CS_CYS"/>
</dbReference>
<keyword evidence="3" id="KW-0520">NAD</keyword>
<dbReference type="InterPro" id="IPR016162">
    <property type="entry name" value="Ald_DH_N"/>
</dbReference>